<accession>A0A6S6M3C7</accession>
<evidence type="ECO:0000256" key="6">
    <source>
        <dbReference type="ARBA" id="ARBA00023136"/>
    </source>
</evidence>
<reference evidence="8 9" key="1">
    <citation type="submission" date="2020-06" db="EMBL/GenBank/DDBJ databases">
        <title>Interaction of electrochemicaly active bacteria, Geobacter bremensis R4 on different carbon anode.</title>
        <authorList>
            <person name="Meng L."/>
            <person name="Yoshida N."/>
        </authorList>
    </citation>
    <scope>NUCLEOTIDE SEQUENCE [LARGE SCALE GENOMIC DNA]</scope>
    <source>
        <strain evidence="8 9">R4</strain>
    </source>
</reference>
<feature type="transmembrane region" description="Helical" evidence="7">
    <location>
        <begin position="27"/>
        <end position="46"/>
    </location>
</feature>
<gene>
    <name evidence="8" type="ORF">GEOBRER4_n3077</name>
</gene>
<comment type="similarity">
    <text evidence="2">Belongs to the UPF0410 family.</text>
</comment>
<dbReference type="GO" id="GO:0005886">
    <property type="term" value="C:plasma membrane"/>
    <property type="evidence" value="ECO:0007669"/>
    <property type="project" value="UniProtKB-SubCell"/>
</dbReference>
<evidence type="ECO:0000256" key="1">
    <source>
        <dbReference type="ARBA" id="ARBA00004651"/>
    </source>
</evidence>
<keyword evidence="6 7" id="KW-0472">Membrane</keyword>
<keyword evidence="5 7" id="KW-1133">Transmembrane helix</keyword>
<keyword evidence="9" id="KW-1185">Reference proteome</keyword>
<dbReference type="PANTHER" id="PTHR33884:SF3">
    <property type="entry name" value="UPF0410 PROTEIN YMGE"/>
    <property type="match status" value="1"/>
</dbReference>
<evidence type="ECO:0000256" key="4">
    <source>
        <dbReference type="ARBA" id="ARBA00022692"/>
    </source>
</evidence>
<evidence type="ECO:0000313" key="9">
    <source>
        <dbReference type="Proteomes" id="UP000515472"/>
    </source>
</evidence>
<name>A0A6S6M3C7_9BACT</name>
<evidence type="ECO:0000313" key="8">
    <source>
        <dbReference type="EMBL" id="BCG48198.1"/>
    </source>
</evidence>
<dbReference type="KEGG" id="gbn:GEOBRER4_29480"/>
<proteinExistence type="inferred from homology"/>
<sequence>MGILTWIILGLVVGALAKLLMPGDDPGGIFMTILLGIAGAFLGGMIGSMLGIGSITGFNMLSIVLAIVGAIILLVLYRVIRNPHRG</sequence>
<dbReference type="Proteomes" id="UP000515472">
    <property type="component" value="Chromosome"/>
</dbReference>
<evidence type="ECO:0000256" key="5">
    <source>
        <dbReference type="ARBA" id="ARBA00022989"/>
    </source>
</evidence>
<dbReference type="PANTHER" id="PTHR33884">
    <property type="entry name" value="UPF0410 PROTEIN YMGE"/>
    <property type="match status" value="1"/>
</dbReference>
<dbReference type="AlphaFoldDB" id="A0A6S6M3C7"/>
<comment type="subcellular location">
    <subcellularLocation>
        <location evidence="1">Cell membrane</location>
        <topology evidence="1">Multi-pass membrane protein</topology>
    </subcellularLocation>
</comment>
<feature type="transmembrane region" description="Helical" evidence="7">
    <location>
        <begin position="58"/>
        <end position="80"/>
    </location>
</feature>
<dbReference type="RefSeq" id="WP_185242983.1">
    <property type="nucleotide sequence ID" value="NZ_AP023213.1"/>
</dbReference>
<organism evidence="8 9">
    <name type="scientific">Citrifermentans bremense</name>
    <dbReference type="NCBI Taxonomy" id="60035"/>
    <lineage>
        <taxon>Bacteria</taxon>
        <taxon>Pseudomonadati</taxon>
        <taxon>Thermodesulfobacteriota</taxon>
        <taxon>Desulfuromonadia</taxon>
        <taxon>Geobacterales</taxon>
        <taxon>Geobacteraceae</taxon>
        <taxon>Citrifermentans</taxon>
    </lineage>
</organism>
<protein>
    <submittedName>
        <fullName evidence="8">UPF0410 protein</fullName>
    </submittedName>
</protein>
<keyword evidence="3" id="KW-1003">Cell membrane</keyword>
<evidence type="ECO:0000256" key="2">
    <source>
        <dbReference type="ARBA" id="ARBA00011006"/>
    </source>
</evidence>
<dbReference type="Pfam" id="PF04226">
    <property type="entry name" value="Transgly_assoc"/>
    <property type="match status" value="1"/>
</dbReference>
<dbReference type="InterPro" id="IPR007341">
    <property type="entry name" value="Transgly_assoc"/>
</dbReference>
<dbReference type="EMBL" id="AP023213">
    <property type="protein sequence ID" value="BCG48198.1"/>
    <property type="molecule type" value="Genomic_DNA"/>
</dbReference>
<evidence type="ECO:0000256" key="7">
    <source>
        <dbReference type="SAM" id="Phobius"/>
    </source>
</evidence>
<evidence type="ECO:0000256" key="3">
    <source>
        <dbReference type="ARBA" id="ARBA00022475"/>
    </source>
</evidence>
<keyword evidence="4 7" id="KW-0812">Transmembrane</keyword>